<protein>
    <recommendedName>
        <fullName evidence="4">histidine kinase</fullName>
        <ecNumber evidence="4">2.7.13.3</ecNumber>
    </recommendedName>
</protein>
<feature type="transmembrane region" description="Helical" evidence="13">
    <location>
        <begin position="178"/>
        <end position="198"/>
    </location>
</feature>
<keyword evidence="5" id="KW-0597">Phosphoprotein</keyword>
<keyword evidence="11 13" id="KW-0472">Membrane</keyword>
<dbReference type="SUPFAM" id="SSF47384">
    <property type="entry name" value="Homodimeric domain of signal transducing histidine kinase"/>
    <property type="match status" value="1"/>
</dbReference>
<evidence type="ECO:0000256" key="5">
    <source>
        <dbReference type="ARBA" id="ARBA00022553"/>
    </source>
</evidence>
<dbReference type="FunFam" id="1.10.287.130:FF:000001">
    <property type="entry name" value="Two-component sensor histidine kinase"/>
    <property type="match status" value="1"/>
</dbReference>
<dbReference type="PANTHER" id="PTHR43711">
    <property type="entry name" value="TWO-COMPONENT HISTIDINE KINASE"/>
    <property type="match status" value="1"/>
</dbReference>
<dbReference type="InterPro" id="IPR003594">
    <property type="entry name" value="HATPase_dom"/>
</dbReference>
<evidence type="ECO:0000256" key="10">
    <source>
        <dbReference type="ARBA" id="ARBA00023012"/>
    </source>
</evidence>
<dbReference type="CDD" id="cd06225">
    <property type="entry name" value="HAMP"/>
    <property type="match status" value="1"/>
</dbReference>
<keyword evidence="6" id="KW-0808">Transferase</keyword>
<dbReference type="EMBL" id="JACKXE010000001">
    <property type="protein sequence ID" value="MBB6629198.1"/>
    <property type="molecule type" value="Genomic_DNA"/>
</dbReference>
<dbReference type="AlphaFoldDB" id="A0A7X0RLH8"/>
<dbReference type="SMART" id="SM00387">
    <property type="entry name" value="HATPase_c"/>
    <property type="match status" value="1"/>
</dbReference>
<dbReference type="Pfam" id="PF02518">
    <property type="entry name" value="HATPase_c"/>
    <property type="match status" value="1"/>
</dbReference>
<evidence type="ECO:0000256" key="11">
    <source>
        <dbReference type="ARBA" id="ARBA00023136"/>
    </source>
</evidence>
<organism evidence="16 17">
    <name type="scientific">Nocardioides luti</name>
    <dbReference type="NCBI Taxonomy" id="2761101"/>
    <lineage>
        <taxon>Bacteria</taxon>
        <taxon>Bacillati</taxon>
        <taxon>Actinomycetota</taxon>
        <taxon>Actinomycetes</taxon>
        <taxon>Propionibacteriales</taxon>
        <taxon>Nocardioidaceae</taxon>
        <taxon>Nocardioides</taxon>
    </lineage>
</organism>
<dbReference type="Pfam" id="PF00512">
    <property type="entry name" value="HisKA"/>
    <property type="match status" value="1"/>
</dbReference>
<keyword evidence="17" id="KW-1185">Reference proteome</keyword>
<dbReference type="Gene3D" id="6.10.340.10">
    <property type="match status" value="1"/>
</dbReference>
<dbReference type="SUPFAM" id="SSF55874">
    <property type="entry name" value="ATPase domain of HSP90 chaperone/DNA topoisomerase II/histidine kinase"/>
    <property type="match status" value="1"/>
</dbReference>
<dbReference type="PANTHER" id="PTHR43711:SF1">
    <property type="entry name" value="HISTIDINE KINASE 1"/>
    <property type="match status" value="1"/>
</dbReference>
<evidence type="ECO:0000256" key="1">
    <source>
        <dbReference type="ARBA" id="ARBA00000085"/>
    </source>
</evidence>
<dbReference type="PROSITE" id="PS50109">
    <property type="entry name" value="HIS_KIN"/>
    <property type="match status" value="1"/>
</dbReference>
<feature type="region of interest" description="Disordered" evidence="12">
    <location>
        <begin position="500"/>
        <end position="553"/>
    </location>
</feature>
<dbReference type="Pfam" id="PF00672">
    <property type="entry name" value="HAMP"/>
    <property type="match status" value="1"/>
</dbReference>
<keyword evidence="9 13" id="KW-1133">Transmembrane helix</keyword>
<dbReference type="InterPro" id="IPR003661">
    <property type="entry name" value="HisK_dim/P_dom"/>
</dbReference>
<dbReference type="Gene3D" id="1.10.287.130">
    <property type="match status" value="1"/>
</dbReference>
<dbReference type="PRINTS" id="PR00344">
    <property type="entry name" value="BCTRLSENSOR"/>
</dbReference>
<comment type="cofactor">
    <cofactor evidence="2">
        <name>a divalent metal cation</name>
        <dbReference type="ChEBI" id="CHEBI:60240"/>
    </cofactor>
</comment>
<dbReference type="SMART" id="SM00388">
    <property type="entry name" value="HisKA"/>
    <property type="match status" value="1"/>
</dbReference>
<dbReference type="SMART" id="SM00304">
    <property type="entry name" value="HAMP"/>
    <property type="match status" value="1"/>
</dbReference>
<dbReference type="FunFam" id="3.30.565.10:FF:000006">
    <property type="entry name" value="Sensor histidine kinase WalK"/>
    <property type="match status" value="1"/>
</dbReference>
<dbReference type="InterPro" id="IPR050736">
    <property type="entry name" value="Sensor_HK_Regulatory"/>
</dbReference>
<dbReference type="InterPro" id="IPR003660">
    <property type="entry name" value="HAMP_dom"/>
</dbReference>
<evidence type="ECO:0000256" key="4">
    <source>
        <dbReference type="ARBA" id="ARBA00012438"/>
    </source>
</evidence>
<feature type="domain" description="Histidine kinase" evidence="14">
    <location>
        <begin position="281"/>
        <end position="498"/>
    </location>
</feature>
<dbReference type="InterPro" id="IPR007891">
    <property type="entry name" value="CHASE3"/>
</dbReference>
<reference evidence="16 17" key="1">
    <citation type="submission" date="2020-08" db="EMBL/GenBank/DDBJ databases">
        <authorList>
            <person name="Seo M.-J."/>
        </authorList>
    </citation>
    <scope>NUCLEOTIDE SEQUENCE [LARGE SCALE GENOMIC DNA]</scope>
    <source>
        <strain evidence="16 17">KIGAM211</strain>
    </source>
</reference>
<evidence type="ECO:0000256" key="8">
    <source>
        <dbReference type="ARBA" id="ARBA00022777"/>
    </source>
</evidence>
<evidence type="ECO:0000256" key="12">
    <source>
        <dbReference type="SAM" id="MobiDB-lite"/>
    </source>
</evidence>
<evidence type="ECO:0000313" key="17">
    <source>
        <dbReference type="Proteomes" id="UP000523955"/>
    </source>
</evidence>
<dbReference type="GO" id="GO:0005509">
    <property type="term" value="F:calcium ion binding"/>
    <property type="evidence" value="ECO:0007669"/>
    <property type="project" value="UniProtKB-ARBA"/>
</dbReference>
<gene>
    <name evidence="16" type="ORF">H5V45_17865</name>
</gene>
<comment type="caution">
    <text evidence="16">The sequence shown here is derived from an EMBL/GenBank/DDBJ whole genome shotgun (WGS) entry which is preliminary data.</text>
</comment>
<dbReference type="InterPro" id="IPR004358">
    <property type="entry name" value="Sig_transdc_His_kin-like_C"/>
</dbReference>
<evidence type="ECO:0000259" key="15">
    <source>
        <dbReference type="PROSITE" id="PS50885"/>
    </source>
</evidence>
<proteinExistence type="predicted"/>
<dbReference type="InterPro" id="IPR005467">
    <property type="entry name" value="His_kinase_dom"/>
</dbReference>
<comment type="catalytic activity">
    <reaction evidence="1">
        <text>ATP + protein L-histidine = ADP + protein N-phospho-L-histidine.</text>
        <dbReference type="EC" id="2.7.13.3"/>
    </reaction>
</comment>
<evidence type="ECO:0000256" key="6">
    <source>
        <dbReference type="ARBA" id="ARBA00022679"/>
    </source>
</evidence>
<comment type="subcellular location">
    <subcellularLocation>
        <location evidence="3">Cell membrane</location>
    </subcellularLocation>
</comment>
<keyword evidence="10" id="KW-0902">Two-component regulatory system</keyword>
<dbReference type="RefSeq" id="WP_185254174.1">
    <property type="nucleotide sequence ID" value="NZ_JACKXE010000001.1"/>
</dbReference>
<evidence type="ECO:0000313" key="16">
    <source>
        <dbReference type="EMBL" id="MBB6629198.1"/>
    </source>
</evidence>
<dbReference type="GO" id="GO:0005886">
    <property type="term" value="C:plasma membrane"/>
    <property type="evidence" value="ECO:0007669"/>
    <property type="project" value="UniProtKB-SubCell"/>
</dbReference>
<feature type="domain" description="HAMP" evidence="15">
    <location>
        <begin position="207"/>
        <end position="259"/>
    </location>
</feature>
<feature type="transmembrane region" description="Helical" evidence="13">
    <location>
        <begin position="18"/>
        <end position="37"/>
    </location>
</feature>
<dbReference type="Pfam" id="PF05227">
    <property type="entry name" value="CHASE3"/>
    <property type="match status" value="1"/>
</dbReference>
<dbReference type="PROSITE" id="PS50885">
    <property type="entry name" value="HAMP"/>
    <property type="match status" value="1"/>
</dbReference>
<name>A0A7X0RLH8_9ACTN</name>
<sequence>MSGGRPVARLVAPVITRVWALVGLMALIAITGVVLSTRSVDYVSDRLQPAAAANQDVLQDLTDMEAAVGAYARSGETASIDDYRQALSRLPAHEQRVAQFARGDVELELLVARQEATAQAWLDRYAEPRVAAPGGPETFQPKRFRTGQVRFAEFRSAHQETSEAFDRRVRQANADAGVRLKGTIIAILALAAAAWYVVARARRRLLDELSRPLADLEAVVQRMARNDPDVRAEAAGPQEVRAVAAALNEFAEAQGRARAVEHRIQDELRTLDTAKDDFVSNVSHELRTPLTTISGYLEMVAEEFEDVMAPRHERMLEATRRNVTRLKTLIDDLLTLSKAEARGTDLEQVDVVALVRDAVTDVRITAARRGIQVEVAVPDEQLMVLGDRAMLHRAFLNVTANAVKFSRDGGTVEVAVARVRQRVTVTVTDHGIGIPAAEIDRLGSRFFRASNAVTNEIAGTGLGLRIVQTIIEKHAGDVVIESDEGKGTAVAIDLRLQGEPRARVAAPPPPEPVFRAEPGTERDAGPVRAEDPEVLVETAGSEAAPDDGSVITG</sequence>
<dbReference type="CDD" id="cd00082">
    <property type="entry name" value="HisKA"/>
    <property type="match status" value="1"/>
</dbReference>
<evidence type="ECO:0000256" key="3">
    <source>
        <dbReference type="ARBA" id="ARBA00004236"/>
    </source>
</evidence>
<dbReference type="Gene3D" id="3.30.565.10">
    <property type="entry name" value="Histidine kinase-like ATPase, C-terminal domain"/>
    <property type="match status" value="1"/>
</dbReference>
<evidence type="ECO:0000256" key="7">
    <source>
        <dbReference type="ARBA" id="ARBA00022692"/>
    </source>
</evidence>
<dbReference type="GO" id="GO:0000155">
    <property type="term" value="F:phosphorelay sensor kinase activity"/>
    <property type="evidence" value="ECO:0007669"/>
    <property type="project" value="InterPro"/>
</dbReference>
<feature type="compositionally biased region" description="Basic and acidic residues" evidence="12">
    <location>
        <begin position="518"/>
        <end position="531"/>
    </location>
</feature>
<evidence type="ECO:0000256" key="9">
    <source>
        <dbReference type="ARBA" id="ARBA00022989"/>
    </source>
</evidence>
<accession>A0A7X0RLH8</accession>
<dbReference type="EC" id="2.7.13.3" evidence="4"/>
<keyword evidence="7 13" id="KW-0812">Transmembrane</keyword>
<dbReference type="Proteomes" id="UP000523955">
    <property type="component" value="Unassembled WGS sequence"/>
</dbReference>
<evidence type="ECO:0000256" key="2">
    <source>
        <dbReference type="ARBA" id="ARBA00001968"/>
    </source>
</evidence>
<evidence type="ECO:0000259" key="14">
    <source>
        <dbReference type="PROSITE" id="PS50109"/>
    </source>
</evidence>
<dbReference type="InterPro" id="IPR036097">
    <property type="entry name" value="HisK_dim/P_sf"/>
</dbReference>
<keyword evidence="8" id="KW-0418">Kinase</keyword>
<dbReference type="InterPro" id="IPR036890">
    <property type="entry name" value="HATPase_C_sf"/>
</dbReference>
<evidence type="ECO:0000256" key="13">
    <source>
        <dbReference type="SAM" id="Phobius"/>
    </source>
</evidence>